<proteinExistence type="predicted"/>
<gene>
    <name evidence="1" type="ORF">BQ8482_111289</name>
</gene>
<dbReference type="EMBL" id="FUIG01000013">
    <property type="protein sequence ID" value="SJM29359.1"/>
    <property type="molecule type" value="Genomic_DNA"/>
</dbReference>
<protein>
    <submittedName>
        <fullName evidence="1">Uncharacterized protein</fullName>
    </submittedName>
</protein>
<dbReference type="AlphaFoldDB" id="A0A2P9ADZ2"/>
<accession>A0A2P9ADZ2</accession>
<dbReference type="Proteomes" id="UP000245698">
    <property type="component" value="Unassembled WGS sequence"/>
</dbReference>
<keyword evidence="2" id="KW-1185">Reference proteome</keyword>
<evidence type="ECO:0000313" key="2">
    <source>
        <dbReference type="Proteomes" id="UP000245698"/>
    </source>
</evidence>
<reference evidence="2" key="1">
    <citation type="submission" date="2016-12" db="EMBL/GenBank/DDBJ databases">
        <authorList>
            <person name="Brunel B."/>
        </authorList>
    </citation>
    <scope>NUCLEOTIDE SEQUENCE [LARGE SCALE GENOMIC DNA]</scope>
</reference>
<name>A0A2P9ADZ2_9HYPH</name>
<sequence>MLSKPLVFINDTAGVYGVGMALSVYNAGYPIAEVGQAPAAPGHSCCVPLRISAHLR</sequence>
<evidence type="ECO:0000313" key="1">
    <source>
        <dbReference type="EMBL" id="SJM29359.1"/>
    </source>
</evidence>
<organism evidence="1 2">
    <name type="scientific">Mesorhizobium delmotii</name>
    <dbReference type="NCBI Taxonomy" id="1631247"/>
    <lineage>
        <taxon>Bacteria</taxon>
        <taxon>Pseudomonadati</taxon>
        <taxon>Pseudomonadota</taxon>
        <taxon>Alphaproteobacteria</taxon>
        <taxon>Hyphomicrobiales</taxon>
        <taxon>Phyllobacteriaceae</taxon>
        <taxon>Mesorhizobium</taxon>
    </lineage>
</organism>